<proteinExistence type="predicted"/>
<dbReference type="RefSeq" id="WP_018573753.1">
    <property type="nucleotide sequence ID" value="NZ_CP065725.1"/>
</dbReference>
<dbReference type="AlphaFoldDB" id="A0A378XHX7"/>
<dbReference type="Pfam" id="PF11227">
    <property type="entry name" value="DUF3025"/>
    <property type="match status" value="1"/>
</dbReference>
<dbReference type="STRING" id="1122619.GCA_000373745_00579"/>
<gene>
    <name evidence="1" type="ORF">I6G29_07710</name>
    <name evidence="2" type="ORF">NCTC11997_01604</name>
</gene>
<name>A0A378XHX7_9BURK</name>
<dbReference type="InterPro" id="IPR021390">
    <property type="entry name" value="DUF3025"/>
</dbReference>
<reference evidence="2 3" key="1">
    <citation type="submission" date="2018-06" db="EMBL/GenBank/DDBJ databases">
        <authorList>
            <consortium name="Pathogen Informatics"/>
            <person name="Doyle S."/>
        </authorList>
    </citation>
    <scope>NUCLEOTIDE SEQUENCE [LARGE SCALE GENOMIC DNA]</scope>
    <source>
        <strain evidence="2 3">NCTC11997</strain>
    </source>
</reference>
<dbReference type="OrthoDB" id="5292474at2"/>
<evidence type="ECO:0000313" key="3">
    <source>
        <dbReference type="Proteomes" id="UP000254603"/>
    </source>
</evidence>
<accession>A0A378XHX7</accession>
<dbReference type="Proteomes" id="UP000254603">
    <property type="component" value="Unassembled WGS sequence"/>
</dbReference>
<evidence type="ECO:0000313" key="2">
    <source>
        <dbReference type="EMBL" id="SUA54750.1"/>
    </source>
</evidence>
<sequence>MPLLSELRLLDLTAPYCEHWRPLIQASLPQIANHPSVSALLNQVKPTSFPKHFVPQEDLPEGQAYESFIFETNRIPTRDGPHDYFNALCWFLFPKSKTKLNQIQAAQIQKDGVLNQRGAVRDAITIIDENGLLLACSDALWHALVQKNWHTAFVELSDHWQSSQPVIFGHALIEKLLHPYKGICAHVLRVPQQNKPIDLTTTDTWLSEQLTAEWLATKPYIPVPIFGIPGWHPDQEQDDFYQDTHVFRPPRR</sequence>
<evidence type="ECO:0000313" key="4">
    <source>
        <dbReference type="Proteomes" id="UP000594903"/>
    </source>
</evidence>
<dbReference type="EMBL" id="CP065725">
    <property type="protein sequence ID" value="QPT39085.1"/>
    <property type="molecule type" value="Genomic_DNA"/>
</dbReference>
<dbReference type="EMBL" id="UGSB01000001">
    <property type="protein sequence ID" value="SUA54750.1"/>
    <property type="molecule type" value="Genomic_DNA"/>
</dbReference>
<reference evidence="1 4" key="2">
    <citation type="submission" date="2020-12" db="EMBL/GenBank/DDBJ databases">
        <title>FDA dAtabase for Regulatory Grade micrObial Sequences (FDA-ARGOS): Supporting development and validation of Infectious Disease Dx tests.</title>
        <authorList>
            <person name="Sproer C."/>
            <person name="Gronow S."/>
            <person name="Severitt S."/>
            <person name="Schroder I."/>
            <person name="Tallon L."/>
            <person name="Sadzewicz L."/>
            <person name="Zhao X."/>
            <person name="Boylan J."/>
            <person name="Ott S."/>
            <person name="Bowen H."/>
            <person name="Vavikolanu K."/>
            <person name="Mehta A."/>
            <person name="Aluvathingal J."/>
            <person name="Nadendla S."/>
            <person name="Lowell S."/>
            <person name="Myers T."/>
            <person name="Yan Y."/>
            <person name="Sichtig H."/>
        </authorList>
    </citation>
    <scope>NUCLEOTIDE SEQUENCE [LARGE SCALE GENOMIC DNA]</scope>
    <source>
        <strain evidence="1 4">FDAARGOS_872</strain>
    </source>
</reference>
<evidence type="ECO:0000313" key="1">
    <source>
        <dbReference type="EMBL" id="QPT39085.1"/>
    </source>
</evidence>
<organism evidence="2 3">
    <name type="scientific">Oligella ureolytica</name>
    <dbReference type="NCBI Taxonomy" id="90244"/>
    <lineage>
        <taxon>Bacteria</taxon>
        <taxon>Pseudomonadati</taxon>
        <taxon>Pseudomonadota</taxon>
        <taxon>Betaproteobacteria</taxon>
        <taxon>Burkholderiales</taxon>
        <taxon>Alcaligenaceae</taxon>
        <taxon>Oligella</taxon>
    </lineage>
</organism>
<dbReference type="Proteomes" id="UP000594903">
    <property type="component" value="Chromosome"/>
</dbReference>
<protein>
    <submittedName>
        <fullName evidence="1">DUF3025 domain-containing protein</fullName>
    </submittedName>
    <submittedName>
        <fullName evidence="2">Protein of uncharacterized function (DUF3025)</fullName>
    </submittedName>
</protein>
<keyword evidence="4" id="KW-1185">Reference proteome</keyword>